<reference evidence="2" key="1">
    <citation type="submission" date="2024-01" db="EMBL/GenBank/DDBJ databases">
        <authorList>
            <person name="Webb A."/>
        </authorList>
    </citation>
    <scope>NUCLEOTIDE SEQUENCE</scope>
    <source>
        <strain evidence="2">Pm1</strain>
    </source>
</reference>
<proteinExistence type="predicted"/>
<dbReference type="AlphaFoldDB" id="A0AAV1VLH9"/>
<evidence type="ECO:0000313" key="3">
    <source>
        <dbReference type="Proteomes" id="UP001162060"/>
    </source>
</evidence>
<dbReference type="EMBL" id="CAKLBY020000378">
    <property type="protein sequence ID" value="CAK7947108.1"/>
    <property type="molecule type" value="Genomic_DNA"/>
</dbReference>
<evidence type="ECO:0000256" key="1">
    <source>
        <dbReference type="SAM" id="MobiDB-lite"/>
    </source>
</evidence>
<sequence length="102" mass="10908">MKNASAHPAETEIRKQRRQFTGPALVSTETSKSRVTTDKIDPSPVVSRRTRVDGTAEADSVLATVSPCSSSILTVGAHKLVARFLGGSPRKMSTSSVPTEKR</sequence>
<feature type="region of interest" description="Disordered" evidence="1">
    <location>
        <begin position="1"/>
        <end position="53"/>
    </location>
</feature>
<protein>
    <submittedName>
        <fullName evidence="2">Uncharacterized protein</fullName>
    </submittedName>
</protein>
<feature type="compositionally biased region" description="Basic and acidic residues" evidence="1">
    <location>
        <begin position="31"/>
        <end position="41"/>
    </location>
</feature>
<gene>
    <name evidence="2" type="ORF">PM001_LOCUS32258</name>
</gene>
<evidence type="ECO:0000313" key="2">
    <source>
        <dbReference type="EMBL" id="CAK7947108.1"/>
    </source>
</evidence>
<organism evidence="2 3">
    <name type="scientific">Peronospora matthiolae</name>
    <dbReference type="NCBI Taxonomy" id="2874970"/>
    <lineage>
        <taxon>Eukaryota</taxon>
        <taxon>Sar</taxon>
        <taxon>Stramenopiles</taxon>
        <taxon>Oomycota</taxon>
        <taxon>Peronosporomycetes</taxon>
        <taxon>Peronosporales</taxon>
        <taxon>Peronosporaceae</taxon>
        <taxon>Peronospora</taxon>
    </lineage>
</organism>
<name>A0AAV1VLH9_9STRA</name>
<accession>A0AAV1VLH9</accession>
<comment type="caution">
    <text evidence="2">The sequence shown here is derived from an EMBL/GenBank/DDBJ whole genome shotgun (WGS) entry which is preliminary data.</text>
</comment>
<dbReference type="Proteomes" id="UP001162060">
    <property type="component" value="Unassembled WGS sequence"/>
</dbReference>